<dbReference type="InterPro" id="IPR006480">
    <property type="entry name" value="Phage_holin_4_1"/>
</dbReference>
<proteinExistence type="predicted"/>
<keyword evidence="3 5" id="KW-1133">Transmembrane helix</keyword>
<evidence type="ECO:0000313" key="6">
    <source>
        <dbReference type="EMBL" id="WAJ24843.1"/>
    </source>
</evidence>
<dbReference type="Proteomes" id="UP001163115">
    <property type="component" value="Chromosome"/>
</dbReference>
<reference evidence="6" key="1">
    <citation type="submission" date="2022-11" db="EMBL/GenBank/DDBJ databases">
        <title>Lacrimispora xylanolytica sy1, complete genome.</title>
        <authorList>
            <person name="Choi S."/>
        </authorList>
    </citation>
    <scope>NUCLEOTIDE SEQUENCE</scope>
    <source>
        <strain evidence="6">Sy1</strain>
    </source>
</reference>
<evidence type="ECO:0000313" key="7">
    <source>
        <dbReference type="Proteomes" id="UP001163115"/>
    </source>
</evidence>
<dbReference type="Pfam" id="PF05105">
    <property type="entry name" value="Phage_holin_4_1"/>
    <property type="match status" value="1"/>
</dbReference>
<evidence type="ECO:0000256" key="1">
    <source>
        <dbReference type="ARBA" id="ARBA00004141"/>
    </source>
</evidence>
<feature type="transmembrane region" description="Helical" evidence="5">
    <location>
        <begin position="27"/>
        <end position="48"/>
    </location>
</feature>
<dbReference type="RefSeq" id="WP_268115814.1">
    <property type="nucleotide sequence ID" value="NZ_CP113524.1"/>
</dbReference>
<gene>
    <name evidence="6" type="ORF">OW255_04870</name>
</gene>
<comment type="subcellular location">
    <subcellularLocation>
        <location evidence="1">Membrane</location>
        <topology evidence="1">Multi-pass membrane protein</topology>
    </subcellularLocation>
</comment>
<keyword evidence="4 5" id="KW-0472">Membrane</keyword>
<accession>A0ABY7AGC5</accession>
<name>A0ABY7AGC5_9FIRM</name>
<evidence type="ECO:0000256" key="5">
    <source>
        <dbReference type="SAM" id="Phobius"/>
    </source>
</evidence>
<evidence type="ECO:0000256" key="3">
    <source>
        <dbReference type="ARBA" id="ARBA00022989"/>
    </source>
</evidence>
<keyword evidence="7" id="KW-1185">Reference proteome</keyword>
<protein>
    <submittedName>
        <fullName evidence="6">Phage holin family protein</fullName>
    </submittedName>
</protein>
<sequence length="139" mass="14761">MKNIICTTTGLTGSIIASLFGGWDTGIATLILFMGIDFLSGLAVAGIFKNSSKTETGALESRAGWKGLCRKSMTLLFVLIAHRLDLSIGTNYIRDTVVIGFMANELISIVENAGLMGLPLPAVLSKAIDILNQKSEPSK</sequence>
<organism evidence="6 7">
    <name type="scientific">Lacrimispora xylanolytica</name>
    <dbReference type="NCBI Taxonomy" id="29375"/>
    <lineage>
        <taxon>Bacteria</taxon>
        <taxon>Bacillati</taxon>
        <taxon>Bacillota</taxon>
        <taxon>Clostridia</taxon>
        <taxon>Lachnospirales</taxon>
        <taxon>Lachnospiraceae</taxon>
        <taxon>Lacrimispora</taxon>
    </lineage>
</organism>
<dbReference type="EMBL" id="CP113524">
    <property type="protein sequence ID" value="WAJ24843.1"/>
    <property type="molecule type" value="Genomic_DNA"/>
</dbReference>
<keyword evidence="2 5" id="KW-0812">Transmembrane</keyword>
<evidence type="ECO:0000256" key="2">
    <source>
        <dbReference type="ARBA" id="ARBA00022692"/>
    </source>
</evidence>
<dbReference type="NCBIfam" id="TIGR01593">
    <property type="entry name" value="holin_tox_secr"/>
    <property type="match status" value="1"/>
</dbReference>
<evidence type="ECO:0000256" key="4">
    <source>
        <dbReference type="ARBA" id="ARBA00023136"/>
    </source>
</evidence>